<evidence type="ECO:0008006" key="3">
    <source>
        <dbReference type="Google" id="ProtNLM"/>
    </source>
</evidence>
<organism evidence="1 2">
    <name type="scientific">Delitschia confertaspora ATCC 74209</name>
    <dbReference type="NCBI Taxonomy" id="1513339"/>
    <lineage>
        <taxon>Eukaryota</taxon>
        <taxon>Fungi</taxon>
        <taxon>Dikarya</taxon>
        <taxon>Ascomycota</taxon>
        <taxon>Pezizomycotina</taxon>
        <taxon>Dothideomycetes</taxon>
        <taxon>Pleosporomycetidae</taxon>
        <taxon>Pleosporales</taxon>
        <taxon>Delitschiaceae</taxon>
        <taxon>Delitschia</taxon>
    </lineage>
</organism>
<reference evidence="1" key="1">
    <citation type="journal article" date="2020" name="Stud. Mycol.">
        <title>101 Dothideomycetes genomes: a test case for predicting lifestyles and emergence of pathogens.</title>
        <authorList>
            <person name="Haridas S."/>
            <person name="Albert R."/>
            <person name="Binder M."/>
            <person name="Bloem J."/>
            <person name="Labutti K."/>
            <person name="Salamov A."/>
            <person name="Andreopoulos B."/>
            <person name="Baker S."/>
            <person name="Barry K."/>
            <person name="Bills G."/>
            <person name="Bluhm B."/>
            <person name="Cannon C."/>
            <person name="Castanera R."/>
            <person name="Culley D."/>
            <person name="Daum C."/>
            <person name="Ezra D."/>
            <person name="Gonzalez J."/>
            <person name="Henrissat B."/>
            <person name="Kuo A."/>
            <person name="Liang C."/>
            <person name="Lipzen A."/>
            <person name="Lutzoni F."/>
            <person name="Magnuson J."/>
            <person name="Mondo S."/>
            <person name="Nolan M."/>
            <person name="Ohm R."/>
            <person name="Pangilinan J."/>
            <person name="Park H.-J."/>
            <person name="Ramirez L."/>
            <person name="Alfaro M."/>
            <person name="Sun H."/>
            <person name="Tritt A."/>
            <person name="Yoshinaga Y."/>
            <person name="Zwiers L.-H."/>
            <person name="Turgeon B."/>
            <person name="Goodwin S."/>
            <person name="Spatafora J."/>
            <person name="Crous P."/>
            <person name="Grigoriev I."/>
        </authorList>
    </citation>
    <scope>NUCLEOTIDE SEQUENCE</scope>
    <source>
        <strain evidence="1">ATCC 74209</strain>
    </source>
</reference>
<protein>
    <recommendedName>
        <fullName evidence="3">Six-hairpin glycosidase-like protein</fullName>
    </recommendedName>
</protein>
<dbReference type="Gene3D" id="1.50.10.10">
    <property type="match status" value="1"/>
</dbReference>
<accession>A0A9P4JIF8</accession>
<dbReference type="GO" id="GO:0003824">
    <property type="term" value="F:catalytic activity"/>
    <property type="evidence" value="ECO:0007669"/>
    <property type="project" value="UniProtKB-ARBA"/>
</dbReference>
<dbReference type="InterPro" id="IPR008928">
    <property type="entry name" value="6-hairpin_glycosidase_sf"/>
</dbReference>
<dbReference type="EMBL" id="ML994130">
    <property type="protein sequence ID" value="KAF2198626.1"/>
    <property type="molecule type" value="Genomic_DNA"/>
</dbReference>
<dbReference type="AlphaFoldDB" id="A0A9P4JIF8"/>
<name>A0A9P4JIF8_9PLEO</name>
<sequence>MLPYFSRFRGITSSLIFVLFTLVTVASTGKINRKSIVQRYNVLLNASHPYSPVQLGNGNFAFNTDIAGLQTFVPHNTLSSWGWHNSSLPTTPNQTQISDFTGLEWWTHGRLVKYAQPNPEEQDISQWLIANPHRINLGRIGLWFGAGKNVSEVELKGRNQVLDLWSGISISTFTYNNKKVSVKTVVDPETDTVAVEIESDLLKKGNLGVFFDFPYASGKNKFDAPFVGVWNATANHTTTVLRKDEGAVIKHALDATTYFVHIDWDDNDATIRRETEGAHRYILRPGRGDGTLSFTSTFSPSAVHPKTSFDKVRSTASSWWSNYWNSGAFISLPTAANSSAHELQRRIILSQYLLAINGAGRDPPQESGLANNGWYGKFHMEMVFWHLAHWQFWNKWSLYDRSIDVYERFLPSSFERAKKQGYKGARLGKMSDPSGRSAPGQINSLLIWQQVHPMYFAEMEYRKFPTTKTLRKWDAVLTAAADWMADYAFWNETTKRFDLGPPMYPVSENTNPNQTINPTFELAYWRFGLDIASQWQKRQRKGVPETWTQVYDKLAPFPVENGLYVTYEGIDDMWTTPEYTEDHQGLLGIYGWLPPDPERFSLPTFTATLEKVYETWNFTFSYGWDFPLLAMAAARTGDAEKALEWLLHESFQFDEVGMPVGGARVPTPYFPGSAGLLLAVGMMSGGWDGLDGPVFPKEWNVEVEGFERGM</sequence>
<dbReference type="Proteomes" id="UP000799536">
    <property type="component" value="Unassembled WGS sequence"/>
</dbReference>
<dbReference type="OrthoDB" id="3534988at2759"/>
<evidence type="ECO:0000313" key="1">
    <source>
        <dbReference type="EMBL" id="KAF2198626.1"/>
    </source>
</evidence>
<keyword evidence="2" id="KW-1185">Reference proteome</keyword>
<comment type="caution">
    <text evidence="1">The sequence shown here is derived from an EMBL/GenBank/DDBJ whole genome shotgun (WGS) entry which is preliminary data.</text>
</comment>
<dbReference type="GO" id="GO:0005975">
    <property type="term" value="P:carbohydrate metabolic process"/>
    <property type="evidence" value="ECO:0007669"/>
    <property type="project" value="InterPro"/>
</dbReference>
<evidence type="ECO:0000313" key="2">
    <source>
        <dbReference type="Proteomes" id="UP000799536"/>
    </source>
</evidence>
<dbReference type="SUPFAM" id="SSF48208">
    <property type="entry name" value="Six-hairpin glycosidases"/>
    <property type="match status" value="1"/>
</dbReference>
<dbReference type="InterPro" id="IPR012341">
    <property type="entry name" value="6hp_glycosidase-like_sf"/>
</dbReference>
<gene>
    <name evidence="1" type="ORF">GQ43DRAFT_443185</name>
</gene>
<proteinExistence type="predicted"/>